<dbReference type="InterPro" id="IPR022190">
    <property type="entry name" value="DUF3716"/>
</dbReference>
<keyword evidence="4" id="KW-1185">Reference proteome</keyword>
<feature type="domain" description="C2H2-type" evidence="2">
    <location>
        <begin position="714"/>
        <end position="737"/>
    </location>
</feature>
<feature type="region of interest" description="Disordered" evidence="1">
    <location>
        <begin position="1179"/>
        <end position="1229"/>
    </location>
</feature>
<feature type="compositionally biased region" description="Basic and acidic residues" evidence="1">
    <location>
        <begin position="523"/>
        <end position="536"/>
    </location>
</feature>
<reference evidence="3" key="1">
    <citation type="submission" date="2022-10" db="EMBL/GenBank/DDBJ databases">
        <title>Tapping the CABI collections for fungal endophytes: first genome assemblies for Collariella, Neodidymelliopsis, Ascochyta clinopodiicola, Didymella pomorum, Didymosphaeria variabile, Neocosmospora piperis and Neocucurbitaria cava.</title>
        <authorList>
            <person name="Hill R."/>
        </authorList>
    </citation>
    <scope>NUCLEOTIDE SEQUENCE</scope>
    <source>
        <strain evidence="3">IMI 355082</strain>
    </source>
</reference>
<dbReference type="EMBL" id="JAPEVB010000001">
    <property type="protein sequence ID" value="KAJ4397393.1"/>
    <property type="molecule type" value="Genomic_DNA"/>
</dbReference>
<gene>
    <name evidence="3" type="ORF">N0V93_001620</name>
</gene>
<feature type="compositionally biased region" description="Polar residues" evidence="1">
    <location>
        <begin position="982"/>
        <end position="993"/>
    </location>
</feature>
<feature type="compositionally biased region" description="Polar residues" evidence="1">
    <location>
        <begin position="553"/>
        <end position="566"/>
    </location>
</feature>
<feature type="compositionally biased region" description="Basic residues" evidence="1">
    <location>
        <begin position="481"/>
        <end position="490"/>
    </location>
</feature>
<feature type="compositionally biased region" description="Basic and acidic residues" evidence="1">
    <location>
        <begin position="58"/>
        <end position="73"/>
    </location>
</feature>
<evidence type="ECO:0000313" key="4">
    <source>
        <dbReference type="Proteomes" id="UP001140453"/>
    </source>
</evidence>
<feature type="compositionally biased region" description="Polar residues" evidence="1">
    <location>
        <begin position="46"/>
        <end position="56"/>
    </location>
</feature>
<feature type="compositionally biased region" description="Low complexity" evidence="1">
    <location>
        <begin position="401"/>
        <end position="417"/>
    </location>
</feature>
<evidence type="ECO:0000259" key="2">
    <source>
        <dbReference type="PROSITE" id="PS00028"/>
    </source>
</evidence>
<organism evidence="3 4">
    <name type="scientific">Gnomoniopsis smithogilvyi</name>
    <dbReference type="NCBI Taxonomy" id="1191159"/>
    <lineage>
        <taxon>Eukaryota</taxon>
        <taxon>Fungi</taxon>
        <taxon>Dikarya</taxon>
        <taxon>Ascomycota</taxon>
        <taxon>Pezizomycotina</taxon>
        <taxon>Sordariomycetes</taxon>
        <taxon>Sordariomycetidae</taxon>
        <taxon>Diaporthales</taxon>
        <taxon>Gnomoniaceae</taxon>
        <taxon>Gnomoniopsis</taxon>
    </lineage>
</organism>
<sequence>MEDPVHADVANMAPRANVPSPNSASVPQLPEGVPSIYRSPQRLHSKLTTPTQTATVDSDVRSLARPIDHRVSLERQGPSSLLANPVASSDDKVPTATLAASLSPTMPPTEGNDSSQGPLPDWAYFYDPALSHSQVRYIESQMKPQEVYNKIPPDKRQSVVVDDLQQALSSMRQAYSRSTEVVANGMSQLAGAASLELGQSKTRSEHHHAQGIMVEGANPAGRTGGDDALGRNHIGGVVFRKRSISEAQRDDQAPTTHDGIVSATINHSSQTSYDHHTDIKQVNIAQHAAASHNPTHRNIESSLSEQTSYSSSLRSREEEFHNPARSSGSDIHGEMTANARPKRPRLQLILEADENGHARVVSSPSYSSQPAPLAHISDSTSHESAAGDARTSNKSELPVELSQSPSPLLDSSMSPESSDCDAPDNESVARDASGSGTWPPEDVARLLKAHENGHAWAFIQEILPKYSLPALQNKLKRIKKLKRSQLKKIRSPVSDDNTTMPKNENEPGTATKTMSVESSLTSELRDKRPDKIHLDFGEASTGPRPRDDGSADLSRSQGSGAISNANLGASRKGGVVIWFDEELQLLMDLKRQDKPWEEVFEAIPRHTCAAIRTKFSNIRQDPRWATKVQDDPLKKTVRPARRELFGKRARFTSSALQQRTSQQSEVFTTDAGGRLYSTVVDKSGRRQKDVSFLLLPGNYNAALYSDVPGLPWVCPIRSCRYAFHKSSSLDAHWARTHRKCLLNDNNDGTFSIKGDYEPYSVQLANALVISQFPLDAQEPPMVEARSYRQVQMEKEEYQPSSESRSIQIENQKEESMTGSRHNRVSDESGVSGQVIIPKDLTMATTIRSYREWPDKDEFHFFRSNYCSLGGHFSAAHPGSLLNDNGDGTFTEFGRQDHRGGKQDHRTTMIKSKIPLFPGAPPRAEPNASPHNTQAQINLAASIAEWEKNKAARPLKAKPTMDEILARRISSAAQSMKEDIESSELSDAVTSSDSDAPGAEVTSAGDSEVGGTIEPVDNETGVDLRYATDLTSPFARENWDIIQGLFTEKRFPPPQSGPLKELLSLRRVRDIELNPTATKKFSILWPKDASLVIVQLTGPESPTNCKRCSNGYGIFSSCVVVPQDVANVLQSGICACVNCSWKSVNHKSCDVKKLLKTAGGATAPSAALPQNNAMEASLPIADTDSSDDGGIDSDQPLGPRRSERPLRIVGNEDGQNTRTRHSMRLKSNVTQNDVRGQITLKPTAPRAKDVEKSAVAESPKLTQITKVDKSFSFRVDVVTPRTTLRIQPDVENIRICSLVMGKVTVKVRGEQTFDIGFQGMFRLLPGVDAEVMNLAGFDAVLQISSFRER</sequence>
<dbReference type="InterPro" id="IPR013087">
    <property type="entry name" value="Znf_C2H2_type"/>
</dbReference>
<feature type="region of interest" description="Disordered" evidence="1">
    <location>
        <begin position="1"/>
        <end position="120"/>
    </location>
</feature>
<feature type="region of interest" description="Disordered" evidence="1">
    <location>
        <begin position="359"/>
        <end position="439"/>
    </location>
</feature>
<dbReference type="Pfam" id="PF12511">
    <property type="entry name" value="DUF3716"/>
    <property type="match status" value="1"/>
</dbReference>
<feature type="region of interest" description="Disordered" evidence="1">
    <location>
        <begin position="793"/>
        <end position="829"/>
    </location>
</feature>
<name>A0A9W8Z443_9PEZI</name>
<proteinExistence type="predicted"/>
<dbReference type="PROSITE" id="PS00028">
    <property type="entry name" value="ZINC_FINGER_C2H2_1"/>
    <property type="match status" value="1"/>
</dbReference>
<feature type="compositionally biased region" description="Low complexity" evidence="1">
    <location>
        <begin position="300"/>
        <end position="313"/>
    </location>
</feature>
<feature type="region of interest" description="Disordered" evidence="1">
    <location>
        <begin position="974"/>
        <end position="1016"/>
    </location>
</feature>
<feature type="region of interest" description="Disordered" evidence="1">
    <location>
        <begin position="288"/>
        <end position="342"/>
    </location>
</feature>
<evidence type="ECO:0000256" key="1">
    <source>
        <dbReference type="SAM" id="MobiDB-lite"/>
    </source>
</evidence>
<comment type="caution">
    <text evidence="3">The sequence shown here is derived from an EMBL/GenBank/DDBJ whole genome shotgun (WGS) entry which is preliminary data.</text>
</comment>
<dbReference type="Proteomes" id="UP001140453">
    <property type="component" value="Unassembled WGS sequence"/>
</dbReference>
<protein>
    <recommendedName>
        <fullName evidence="2">C2H2-type domain-containing protein</fullName>
    </recommendedName>
</protein>
<dbReference type="OrthoDB" id="3545073at2759"/>
<feature type="region of interest" description="Disordered" evidence="1">
    <location>
        <begin position="481"/>
        <end position="566"/>
    </location>
</feature>
<evidence type="ECO:0000313" key="3">
    <source>
        <dbReference type="EMBL" id="KAJ4397393.1"/>
    </source>
</evidence>
<accession>A0A9W8Z443</accession>
<feature type="compositionally biased region" description="Polar residues" evidence="1">
    <location>
        <begin position="798"/>
        <end position="809"/>
    </location>
</feature>
<feature type="compositionally biased region" description="Polar residues" evidence="1">
    <location>
        <begin position="494"/>
        <end position="522"/>
    </location>
</feature>